<keyword evidence="4 10" id="KW-1003">Cell membrane</keyword>
<evidence type="ECO:0000256" key="9">
    <source>
        <dbReference type="ARBA" id="ARBA00023136"/>
    </source>
</evidence>
<evidence type="ECO:0000256" key="3">
    <source>
        <dbReference type="ARBA" id="ARBA00022448"/>
    </source>
</evidence>
<keyword evidence="8 10" id="KW-0811">Translocation</keyword>
<keyword evidence="6 10" id="KW-0653">Protein transport</keyword>
<evidence type="ECO:0000313" key="11">
    <source>
        <dbReference type="EMBL" id="AEB99254.1"/>
    </source>
</evidence>
<proteinExistence type="inferred from homology"/>
<dbReference type="GO" id="GO:0009306">
    <property type="term" value="P:protein secretion"/>
    <property type="evidence" value="ECO:0007669"/>
    <property type="project" value="UniProtKB-UniRule"/>
</dbReference>
<evidence type="ECO:0000256" key="5">
    <source>
        <dbReference type="ARBA" id="ARBA00022692"/>
    </source>
</evidence>
<keyword evidence="7 10" id="KW-1133">Transmembrane helix</keyword>
<dbReference type="InterPro" id="IPR004692">
    <property type="entry name" value="SecG"/>
</dbReference>
<dbReference type="PANTHER" id="PTHR34182:SF1">
    <property type="entry name" value="PROTEIN-EXPORT MEMBRANE PROTEIN SECG"/>
    <property type="match status" value="1"/>
</dbReference>
<evidence type="ECO:0000256" key="7">
    <source>
        <dbReference type="ARBA" id="ARBA00022989"/>
    </source>
</evidence>
<evidence type="ECO:0000256" key="4">
    <source>
        <dbReference type="ARBA" id="ARBA00022475"/>
    </source>
</evidence>
<evidence type="ECO:0000256" key="1">
    <source>
        <dbReference type="ARBA" id="ARBA00004651"/>
    </source>
</evidence>
<organism evidence="11 12">
    <name type="scientific">Selenomonas sputigena (strain ATCC 35185 / DSM 20758 / CCUG 44933 / VPI D19B-28)</name>
    <dbReference type="NCBI Taxonomy" id="546271"/>
    <lineage>
        <taxon>Bacteria</taxon>
        <taxon>Bacillati</taxon>
        <taxon>Bacillota</taxon>
        <taxon>Negativicutes</taxon>
        <taxon>Selenomonadales</taxon>
        <taxon>Selenomonadaceae</taxon>
        <taxon>Selenomonas</taxon>
    </lineage>
</organism>
<feature type="transmembrane region" description="Helical" evidence="10">
    <location>
        <begin position="52"/>
        <end position="72"/>
    </location>
</feature>
<evidence type="ECO:0000256" key="6">
    <source>
        <dbReference type="ARBA" id="ARBA00022927"/>
    </source>
</evidence>
<keyword evidence="3 10" id="KW-0813">Transport</keyword>
<reference evidence="11 12" key="1">
    <citation type="submission" date="2011-04" db="EMBL/GenBank/DDBJ databases">
        <title>The complete genome of Selenomonas sputigena DSM 20758.</title>
        <authorList>
            <consortium name="US DOE Joint Genome Institute (JGI-PGF)"/>
            <person name="Lucas S."/>
            <person name="Copeland A."/>
            <person name="Lapidus A."/>
            <person name="Bruce D."/>
            <person name="Goodwin L."/>
            <person name="Pitluck S."/>
            <person name="Peters L."/>
            <person name="Kyrpides N."/>
            <person name="Mavromatis K."/>
            <person name="Ivanova N."/>
            <person name="Ovchinnikova G."/>
            <person name="Teshima H."/>
            <person name="Detter J.C."/>
            <person name="Tapia R."/>
            <person name="Han C."/>
            <person name="Land M."/>
            <person name="Hauser L."/>
            <person name="Markowitz V."/>
            <person name="Cheng J.-F."/>
            <person name="Hugenholtz P."/>
            <person name="Woyke T."/>
            <person name="Wu D."/>
            <person name="Gronow S."/>
            <person name="Wellnitz S."/>
            <person name="Schneider S."/>
            <person name="Klenk H.-P."/>
            <person name="Eisen J.A."/>
        </authorList>
    </citation>
    <scope>NUCLEOTIDE SEQUENCE [LARGE SCALE GENOMIC DNA]</scope>
    <source>
        <strain evidence="12">ATCC 35185 / DSM 20758 / VPI D19B-28</strain>
    </source>
</reference>
<accession>F4EY47</accession>
<dbReference type="GO" id="GO:0043952">
    <property type="term" value="P:protein transport by the Sec complex"/>
    <property type="evidence" value="ECO:0007669"/>
    <property type="project" value="TreeGrafter"/>
</dbReference>
<dbReference type="NCBIfam" id="TIGR00810">
    <property type="entry name" value="secG"/>
    <property type="match status" value="1"/>
</dbReference>
<dbReference type="Pfam" id="PF03840">
    <property type="entry name" value="SecG"/>
    <property type="match status" value="1"/>
</dbReference>
<comment type="function">
    <text evidence="10">Involved in protein export. Participates in an early event of protein translocation.</text>
</comment>
<dbReference type="Proteomes" id="UP000011124">
    <property type="component" value="Chromosome"/>
</dbReference>
<sequence>MLTLLMVLDALVAILLIVAVLGQEPKSAGMGGFDGGGGDTVFSAKARGMDALLARVTVVLAVLFGAITLVIAKMTM</sequence>
<dbReference type="GO" id="GO:0065002">
    <property type="term" value="P:intracellular protein transmembrane transport"/>
    <property type="evidence" value="ECO:0007669"/>
    <property type="project" value="TreeGrafter"/>
</dbReference>
<evidence type="ECO:0000256" key="10">
    <source>
        <dbReference type="RuleBase" id="RU365087"/>
    </source>
</evidence>
<evidence type="ECO:0000256" key="2">
    <source>
        <dbReference type="ARBA" id="ARBA00008445"/>
    </source>
</evidence>
<name>F4EY47_SELS3</name>
<protein>
    <recommendedName>
        <fullName evidence="10">Protein-export membrane protein SecG</fullName>
    </recommendedName>
</protein>
<keyword evidence="9 10" id="KW-0472">Membrane</keyword>
<dbReference type="PANTHER" id="PTHR34182">
    <property type="entry name" value="PROTEIN-EXPORT MEMBRANE PROTEIN SECG"/>
    <property type="match status" value="1"/>
</dbReference>
<dbReference type="PRINTS" id="PR01651">
    <property type="entry name" value="SECGEXPORT"/>
</dbReference>
<keyword evidence="12" id="KW-1185">Reference proteome</keyword>
<comment type="subcellular location">
    <subcellularLocation>
        <location evidence="1 10">Cell membrane</location>
        <topology evidence="1 10">Multi-pass membrane protein</topology>
    </subcellularLocation>
</comment>
<evidence type="ECO:0000256" key="8">
    <source>
        <dbReference type="ARBA" id="ARBA00023010"/>
    </source>
</evidence>
<comment type="similarity">
    <text evidence="2 10">Belongs to the SecG family.</text>
</comment>
<evidence type="ECO:0000313" key="12">
    <source>
        <dbReference type="Proteomes" id="UP000011124"/>
    </source>
</evidence>
<dbReference type="GO" id="GO:0005886">
    <property type="term" value="C:plasma membrane"/>
    <property type="evidence" value="ECO:0007669"/>
    <property type="project" value="UniProtKB-SubCell"/>
</dbReference>
<gene>
    <name evidence="11" type="ordered locus">Selsp_0278</name>
</gene>
<dbReference type="AlphaFoldDB" id="F4EY47"/>
<dbReference type="HOGENOM" id="CLU_094156_6_2_9"/>
<comment type="caution">
    <text evidence="10">Lacks conserved residue(s) required for the propagation of feature annotation.</text>
</comment>
<dbReference type="EMBL" id="CP002637">
    <property type="protein sequence ID" value="AEB99254.1"/>
    <property type="molecule type" value="Genomic_DNA"/>
</dbReference>
<dbReference type="GO" id="GO:0015450">
    <property type="term" value="F:protein-transporting ATPase activity"/>
    <property type="evidence" value="ECO:0007669"/>
    <property type="project" value="UniProtKB-UniRule"/>
</dbReference>
<dbReference type="KEGG" id="ssg:Selsp_0278"/>
<keyword evidence="5 10" id="KW-0812">Transmembrane</keyword>